<organism evidence="3 4">
    <name type="scientific">Nguyenibacter vanlangensis</name>
    <dbReference type="NCBI Taxonomy" id="1216886"/>
    <lineage>
        <taxon>Bacteria</taxon>
        <taxon>Pseudomonadati</taxon>
        <taxon>Pseudomonadota</taxon>
        <taxon>Alphaproteobacteria</taxon>
        <taxon>Acetobacterales</taxon>
        <taxon>Acetobacteraceae</taxon>
        <taxon>Nguyenibacter</taxon>
    </lineage>
</organism>
<name>A0A7Y7M3T7_9PROT</name>
<comment type="caution">
    <text evidence="3">The sequence shown here is derived from an EMBL/GenBank/DDBJ whole genome shotgun (WGS) entry which is preliminary data.</text>
</comment>
<sequence length="365" mass="39831">MSDLTLLLGGDVMLGRGVDQILRHPGQPELHERHVASALGYLDLAERENGPIPRHVAPDYVWGDALPYLRDAGLSARIVNLETAVTTSGAYVPKGINYRMHPDNVDCLTAARIDCCVLANNHTLDWGQAGLVQTLDTLWKAHIQTAGAGRDLAQATAPAVLPLAGGDRRLLVFACALPSSGVPEEWKAGAHMPGLYLLPDLSAGSAELVAQDMQRWRRPGDIVIASIHWGGNWGYLVPQAHRQFAQALIDRGADLIHGHSAHHRLGLECHRGKLILYGCGDLINDYEGIGGYAAFRPDLAALYLPRLGTDGRLAALRVVPMQIRNFRLRTPRQSDITWFHHVLARESAALETSLTPLPSGEFEIR</sequence>
<dbReference type="PANTHER" id="PTHR33393:SF11">
    <property type="entry name" value="POLYGLUTAMINE SYNTHESIS ACCESSORY PROTEIN RV0574C-RELATED"/>
    <property type="match status" value="1"/>
</dbReference>
<dbReference type="Pfam" id="PF09587">
    <property type="entry name" value="PGA_cap"/>
    <property type="match status" value="1"/>
</dbReference>
<accession>A0A7Y7M3T7</accession>
<dbReference type="CDD" id="cd07381">
    <property type="entry name" value="MPP_CapA"/>
    <property type="match status" value="1"/>
</dbReference>
<dbReference type="InterPro" id="IPR052169">
    <property type="entry name" value="CW_Biosynth-Accessory"/>
</dbReference>
<dbReference type="InterPro" id="IPR029052">
    <property type="entry name" value="Metallo-depent_PP-like"/>
</dbReference>
<evidence type="ECO:0000256" key="1">
    <source>
        <dbReference type="ARBA" id="ARBA00005662"/>
    </source>
</evidence>
<reference evidence="3 4" key="1">
    <citation type="submission" date="2020-06" db="EMBL/GenBank/DDBJ databases">
        <title>Description of novel acetic acid bacteria.</title>
        <authorList>
            <person name="Sombolestani A."/>
        </authorList>
    </citation>
    <scope>NUCLEOTIDE SEQUENCE [LARGE SCALE GENOMIC DNA]</scope>
    <source>
        <strain evidence="3 4">LMG 31431</strain>
    </source>
</reference>
<dbReference type="InterPro" id="IPR019079">
    <property type="entry name" value="Capsule_synth_CapA"/>
</dbReference>
<evidence type="ECO:0000313" key="3">
    <source>
        <dbReference type="EMBL" id="NVN10030.1"/>
    </source>
</evidence>
<evidence type="ECO:0000259" key="2">
    <source>
        <dbReference type="SMART" id="SM00854"/>
    </source>
</evidence>
<protein>
    <submittedName>
        <fullName evidence="3">CapA family protein</fullName>
    </submittedName>
</protein>
<evidence type="ECO:0000313" key="4">
    <source>
        <dbReference type="Proteomes" id="UP000534870"/>
    </source>
</evidence>
<feature type="domain" description="Capsule synthesis protein CapA" evidence="2">
    <location>
        <begin position="5"/>
        <end position="286"/>
    </location>
</feature>
<dbReference type="PANTHER" id="PTHR33393">
    <property type="entry name" value="POLYGLUTAMINE SYNTHESIS ACCESSORY PROTEIN RV0574C-RELATED"/>
    <property type="match status" value="1"/>
</dbReference>
<dbReference type="SUPFAM" id="SSF56300">
    <property type="entry name" value="Metallo-dependent phosphatases"/>
    <property type="match status" value="1"/>
</dbReference>
<dbReference type="RefSeq" id="WP_176638818.1">
    <property type="nucleotide sequence ID" value="NZ_JABXXP010000013.1"/>
</dbReference>
<gene>
    <name evidence="3" type="ORF">HUK84_02500</name>
</gene>
<comment type="similarity">
    <text evidence="1">Belongs to the CapA family.</text>
</comment>
<dbReference type="EMBL" id="JABXXP010000013">
    <property type="protein sequence ID" value="NVN10030.1"/>
    <property type="molecule type" value="Genomic_DNA"/>
</dbReference>
<proteinExistence type="inferred from homology"/>
<dbReference type="AlphaFoldDB" id="A0A7Y7M3T7"/>
<dbReference type="SMART" id="SM00854">
    <property type="entry name" value="PGA_cap"/>
    <property type="match status" value="1"/>
</dbReference>
<dbReference type="Proteomes" id="UP000534870">
    <property type="component" value="Unassembled WGS sequence"/>
</dbReference>
<dbReference type="Gene3D" id="3.60.21.10">
    <property type="match status" value="1"/>
</dbReference>